<evidence type="ECO:0000256" key="2">
    <source>
        <dbReference type="ARBA" id="ARBA00022630"/>
    </source>
</evidence>
<evidence type="ECO:0000256" key="8">
    <source>
        <dbReference type="PIRSR" id="PIRSR000232-1"/>
    </source>
</evidence>
<dbReference type="RefSeq" id="WP_126692950.1">
    <property type="nucleotide sequence ID" value="NZ_RXOF01000004.1"/>
</dbReference>
<dbReference type="InterPro" id="IPR026021">
    <property type="entry name" value="YdjA-like"/>
</dbReference>
<keyword evidence="2 7" id="KW-0285">Flavoprotein</keyword>
<dbReference type="CDD" id="cd02135">
    <property type="entry name" value="YdjA-like"/>
    <property type="match status" value="1"/>
</dbReference>
<reference evidence="10 11" key="1">
    <citation type="submission" date="2018-12" db="EMBL/GenBank/DDBJ databases">
        <title>Hymenobacter gummosus sp. nov., isolated from a spring.</title>
        <authorList>
            <person name="Nie L."/>
        </authorList>
    </citation>
    <scope>NUCLEOTIDE SEQUENCE [LARGE SCALE GENOMIC DNA]</scope>
    <source>
        <strain evidence="10 11">KCTC 52166</strain>
    </source>
</reference>
<comment type="caution">
    <text evidence="10">The sequence shown here is derived from an EMBL/GenBank/DDBJ whole genome shotgun (WGS) entry which is preliminary data.</text>
</comment>
<evidence type="ECO:0000313" key="10">
    <source>
        <dbReference type="EMBL" id="RTQ50885.1"/>
    </source>
</evidence>
<feature type="binding site" description="in other chain" evidence="8">
    <location>
        <begin position="147"/>
        <end position="149"/>
    </location>
    <ligand>
        <name>FMN</name>
        <dbReference type="ChEBI" id="CHEBI:58210"/>
        <note>ligand shared between dimeric partners</note>
    </ligand>
</feature>
<feature type="domain" description="Nitroreductase" evidence="9">
    <location>
        <begin position="19"/>
        <end position="178"/>
    </location>
</feature>
<evidence type="ECO:0000259" key="9">
    <source>
        <dbReference type="Pfam" id="PF00881"/>
    </source>
</evidence>
<dbReference type="PANTHER" id="PTHR43821:SF1">
    <property type="entry name" value="NAD(P)H NITROREDUCTASE YDJA-RELATED"/>
    <property type="match status" value="1"/>
</dbReference>
<dbReference type="PANTHER" id="PTHR43821">
    <property type="entry name" value="NAD(P)H NITROREDUCTASE YDJA-RELATED"/>
    <property type="match status" value="1"/>
</dbReference>
<dbReference type="Proteomes" id="UP000282184">
    <property type="component" value="Unassembled WGS sequence"/>
</dbReference>
<name>A0A3S0JFB7_9BACT</name>
<gene>
    <name evidence="10" type="ORF">EJV47_09735</name>
</gene>
<dbReference type="InterPro" id="IPR029479">
    <property type="entry name" value="Nitroreductase"/>
</dbReference>
<dbReference type="PIRSF" id="PIRSF000232">
    <property type="entry name" value="YdjA"/>
    <property type="match status" value="1"/>
</dbReference>
<dbReference type="Pfam" id="PF00881">
    <property type="entry name" value="Nitroreductase"/>
    <property type="match status" value="1"/>
</dbReference>
<evidence type="ECO:0000256" key="7">
    <source>
        <dbReference type="PIRNR" id="PIRNR000232"/>
    </source>
</evidence>
<keyword evidence="4 7" id="KW-0521">NADP</keyword>
<evidence type="ECO:0000256" key="1">
    <source>
        <dbReference type="ARBA" id="ARBA00007118"/>
    </source>
</evidence>
<organism evidence="10 11">
    <name type="scientific">Hymenobacter gummosus</name>
    <dbReference type="NCBI Taxonomy" id="1776032"/>
    <lineage>
        <taxon>Bacteria</taxon>
        <taxon>Pseudomonadati</taxon>
        <taxon>Bacteroidota</taxon>
        <taxon>Cytophagia</taxon>
        <taxon>Cytophagales</taxon>
        <taxon>Hymenobacteraceae</taxon>
        <taxon>Hymenobacter</taxon>
    </lineage>
</organism>
<accession>A0A3S0JFB7</accession>
<dbReference type="SUPFAM" id="SSF55469">
    <property type="entry name" value="FMN-dependent nitroreductase-like"/>
    <property type="match status" value="1"/>
</dbReference>
<evidence type="ECO:0000256" key="3">
    <source>
        <dbReference type="ARBA" id="ARBA00022643"/>
    </source>
</evidence>
<dbReference type="GO" id="GO:0016491">
    <property type="term" value="F:oxidoreductase activity"/>
    <property type="evidence" value="ECO:0007669"/>
    <property type="project" value="UniProtKB-UniRule"/>
</dbReference>
<evidence type="ECO:0000256" key="4">
    <source>
        <dbReference type="ARBA" id="ARBA00022857"/>
    </source>
</evidence>
<protein>
    <recommendedName>
        <fullName evidence="7">Putative NAD(P)H nitroreductase</fullName>
        <ecNumber evidence="7">1.-.-.-</ecNumber>
    </recommendedName>
</protein>
<dbReference type="Gene3D" id="3.40.109.10">
    <property type="entry name" value="NADH Oxidase"/>
    <property type="match status" value="1"/>
</dbReference>
<dbReference type="InterPro" id="IPR052530">
    <property type="entry name" value="NAD(P)H_nitroreductase"/>
</dbReference>
<keyword evidence="3 7" id="KW-0288">FMN</keyword>
<keyword evidence="11" id="KW-1185">Reference proteome</keyword>
<dbReference type="EMBL" id="RXOF01000004">
    <property type="protein sequence ID" value="RTQ50885.1"/>
    <property type="molecule type" value="Genomic_DNA"/>
</dbReference>
<comment type="similarity">
    <text evidence="1 7">Belongs to the nitroreductase family.</text>
</comment>
<sequence>MSTDETLSLPTPEQFDNLIRARRSIQPIQFEPGRVIPDDIIERLLENANWAPTHKRTEPWRFVVFKGEGLHRLAEFQANLYRQQAGEFVDEKKYEKLAKNPLLASHVIAIGMKRHHVLPEIEEIEAVACAVQNLHLTAVANGVGGYWGSGGVTYVEEAKPFFGLGPDDKLLGFFYLGYVEKQPGRNLRKPIEEKVTWVTE</sequence>
<evidence type="ECO:0000256" key="6">
    <source>
        <dbReference type="ARBA" id="ARBA00023027"/>
    </source>
</evidence>
<dbReference type="InterPro" id="IPR000415">
    <property type="entry name" value="Nitroreductase-like"/>
</dbReference>
<feature type="binding site" description="in other chain" evidence="8">
    <location>
        <begin position="22"/>
        <end position="24"/>
    </location>
    <ligand>
        <name>FMN</name>
        <dbReference type="ChEBI" id="CHEBI:58210"/>
        <note>ligand shared between dimeric partners</note>
    </ligand>
</feature>
<keyword evidence="5 7" id="KW-0560">Oxidoreductase</keyword>
<keyword evidence="6 7" id="KW-0520">NAD</keyword>
<comment type="cofactor">
    <cofactor evidence="8">
        <name>FMN</name>
        <dbReference type="ChEBI" id="CHEBI:58210"/>
    </cofactor>
    <text evidence="8">Binds 1 FMN per subunit.</text>
</comment>
<feature type="binding site" evidence="8">
    <location>
        <position position="54"/>
    </location>
    <ligand>
        <name>FMN</name>
        <dbReference type="ChEBI" id="CHEBI:58210"/>
        <note>ligand shared between dimeric partners</note>
    </ligand>
</feature>
<evidence type="ECO:0000313" key="11">
    <source>
        <dbReference type="Proteomes" id="UP000282184"/>
    </source>
</evidence>
<evidence type="ECO:0000256" key="5">
    <source>
        <dbReference type="ARBA" id="ARBA00023002"/>
    </source>
</evidence>
<dbReference type="AlphaFoldDB" id="A0A3S0JFB7"/>
<dbReference type="OrthoDB" id="9804207at2"/>
<dbReference type="EC" id="1.-.-.-" evidence="7"/>
<proteinExistence type="inferred from homology"/>